<dbReference type="SUPFAM" id="SSF50965">
    <property type="entry name" value="Galactose oxidase, central domain"/>
    <property type="match status" value="1"/>
</dbReference>
<feature type="region of interest" description="Disordered" evidence="4">
    <location>
        <begin position="583"/>
        <end position="602"/>
    </location>
</feature>
<dbReference type="PROSITE" id="PS51257">
    <property type="entry name" value="PROKAR_LIPOPROTEIN"/>
    <property type="match status" value="1"/>
</dbReference>
<evidence type="ECO:0000256" key="5">
    <source>
        <dbReference type="SAM" id="SignalP"/>
    </source>
</evidence>
<gene>
    <name evidence="6" type="ORF">F0237_04680</name>
</gene>
<dbReference type="Proteomes" id="UP000572722">
    <property type="component" value="Unassembled WGS sequence"/>
</dbReference>
<sequence length="602" mass="63638">MQRLKALLAVTVLFIFGCKSGDETSSTIPLQSPEPFEMSSPTALMGKTKTFQFSWQQSDYADSYTLCQKDISQPNECRQLAKTYGETQYQAQIEQLLQVSDEFFVIAHNQQGLRKSNEVTLGDSESLSAIGFLKASNAELGDNFGHALALSDDGLTLAVSAIKEGSSGTGLNADEKDNSSAQAGAVYVYSIKDGQWDRSAYLKASNTDKGDQFGYAVALSGDGRTLAVSALQEASNAVGVGSDQLDNSAPMSGAVYVFSRQGEVWQQQAYLKSSNNEALDSFGFSLSMSFDGKRLLVGAPAEASSSQGIDGNQADNSALLSGAAFLFELQNNSWRQTAYIKASNTDRKDSFGYDVALSADGDSFAIGAPGESSNSKGINDNQSNNSAIDSGAVYLFSNSGGAWVQEAYVKPSTPDAGDQFGFSVSLNGDGDVLSVGAYKESSNADSYGDESNNLAPSSGAAYLFVKEQNVWSQQAYLKPSNSDAHDRFGYKTQLNRDGDTLVVGSPQESSSSVGLFGDLQDNAALSSGAAYVFTEDRGVWRQTAYLKATNTNSNDQFGSALAMSGKGEALVVGAFNEASSLPISGNAPKDNRASGSGAVYVY</sequence>
<dbReference type="RefSeq" id="WP_171320629.1">
    <property type="nucleotide sequence ID" value="NZ_VTXO01000001.1"/>
</dbReference>
<keyword evidence="1 5" id="KW-0732">Signal</keyword>
<dbReference type="InterPro" id="IPR013519">
    <property type="entry name" value="Int_alpha_beta-p"/>
</dbReference>
<name>A0AAE5GNC7_9VIBR</name>
<dbReference type="EMBL" id="VTXO01000001">
    <property type="protein sequence ID" value="NOI79954.1"/>
    <property type="molecule type" value="Genomic_DNA"/>
</dbReference>
<evidence type="ECO:0000256" key="4">
    <source>
        <dbReference type="SAM" id="MobiDB-lite"/>
    </source>
</evidence>
<evidence type="ECO:0008006" key="8">
    <source>
        <dbReference type="Google" id="ProtNLM"/>
    </source>
</evidence>
<evidence type="ECO:0000256" key="1">
    <source>
        <dbReference type="ARBA" id="ARBA00022729"/>
    </source>
</evidence>
<feature type="signal peptide" evidence="5">
    <location>
        <begin position="1"/>
        <end position="21"/>
    </location>
</feature>
<keyword evidence="2" id="KW-0677">Repeat</keyword>
<comment type="caution">
    <text evidence="6">The sequence shown here is derived from an EMBL/GenBank/DDBJ whole genome shotgun (WGS) entry which is preliminary data.</text>
</comment>
<dbReference type="PANTHER" id="PTHR36220:SF1">
    <property type="entry name" value="GAMMA TUBULIN COMPLEX COMPONENT C-TERMINAL DOMAIN-CONTAINING PROTEIN"/>
    <property type="match status" value="1"/>
</dbReference>
<dbReference type="InterPro" id="IPR028994">
    <property type="entry name" value="Integrin_alpha_N"/>
</dbReference>
<evidence type="ECO:0000256" key="2">
    <source>
        <dbReference type="ARBA" id="ARBA00022737"/>
    </source>
</evidence>
<dbReference type="Gene3D" id="2.130.10.130">
    <property type="entry name" value="Integrin alpha, N-terminal"/>
    <property type="match status" value="4"/>
</dbReference>
<dbReference type="SMART" id="SM00191">
    <property type="entry name" value="Int_alpha"/>
    <property type="match status" value="6"/>
</dbReference>
<dbReference type="InterPro" id="IPR013517">
    <property type="entry name" value="FG-GAP"/>
</dbReference>
<dbReference type="AlphaFoldDB" id="A0AAE5GNC7"/>
<protein>
    <recommendedName>
        <fullName evidence="8">Integrin</fullName>
    </recommendedName>
</protein>
<dbReference type="Pfam" id="PF14312">
    <property type="entry name" value="FG-GAP_2"/>
    <property type="match status" value="6"/>
</dbReference>
<accession>A0AAE5GNC7</accession>
<evidence type="ECO:0000313" key="7">
    <source>
        <dbReference type="Proteomes" id="UP000572722"/>
    </source>
</evidence>
<evidence type="ECO:0000313" key="6">
    <source>
        <dbReference type="EMBL" id="NOI79954.1"/>
    </source>
</evidence>
<organism evidence="6 7">
    <name type="scientific">Vibrio tubiashii</name>
    <dbReference type="NCBI Taxonomy" id="29498"/>
    <lineage>
        <taxon>Bacteria</taxon>
        <taxon>Pseudomonadati</taxon>
        <taxon>Pseudomonadota</taxon>
        <taxon>Gammaproteobacteria</taxon>
        <taxon>Vibrionales</taxon>
        <taxon>Vibrionaceae</taxon>
        <taxon>Vibrio</taxon>
        <taxon>Vibrio oreintalis group</taxon>
    </lineage>
</organism>
<dbReference type="PANTHER" id="PTHR36220">
    <property type="entry name" value="UNNAMED PRODUCT"/>
    <property type="match status" value="1"/>
</dbReference>
<evidence type="ECO:0000256" key="3">
    <source>
        <dbReference type="ARBA" id="ARBA00023180"/>
    </source>
</evidence>
<keyword evidence="3" id="KW-0325">Glycoprotein</keyword>
<reference evidence="6 7" key="1">
    <citation type="submission" date="2019-08" db="EMBL/GenBank/DDBJ databases">
        <title>Draft genome sequencing and comparative genomics of hatchery-associated Vibrios.</title>
        <authorList>
            <person name="Kehlet-Delgado H."/>
            <person name="Mueller R.S."/>
        </authorList>
    </citation>
    <scope>NUCLEOTIDE SEQUENCE [LARGE SCALE GENOMIC DNA]</scope>
    <source>
        <strain evidence="6 7">01-65-5-1</strain>
    </source>
</reference>
<feature type="chain" id="PRO_5042252534" description="Integrin" evidence="5">
    <location>
        <begin position="22"/>
        <end position="602"/>
    </location>
</feature>
<proteinExistence type="predicted"/>
<dbReference type="InterPro" id="IPR011043">
    <property type="entry name" value="Gal_Oxase/kelch_b-propeller"/>
</dbReference>